<dbReference type="AlphaFoldDB" id="A0AAP4UZF0"/>
<feature type="transmembrane region" description="Helical" evidence="1">
    <location>
        <begin position="167"/>
        <end position="193"/>
    </location>
</feature>
<reference evidence="2" key="2">
    <citation type="submission" date="2023-01" db="EMBL/GenBank/DDBJ databases">
        <authorList>
            <person name="Uljanovas D."/>
        </authorList>
    </citation>
    <scope>NUCLEOTIDE SEQUENCE</scope>
    <source>
        <strain evidence="2">H19</strain>
    </source>
</reference>
<accession>A0AAP4UZF0</accession>
<feature type="transmembrane region" description="Helical" evidence="1">
    <location>
        <begin position="132"/>
        <end position="155"/>
    </location>
</feature>
<keyword evidence="1" id="KW-0812">Transmembrane</keyword>
<sequence length="207" mass="24069">MSFLWILFLLTLIGSRASLFFVFVYFIYFLIPFKLFFIVSFKLVSSIVLVCFLYLYGFVEFRDIIGYFIENSLPEFITTSGTYSDIIRLIEIPSKIFYYINLYDCYLFGLGLDFRPEDTVYQEVIPHNGYLLIFSHLGIVGLLIYLLFVFVAMVFNKGQISIIIVNFYVLSLFYGSLLLVGGIIYAVFFLLLVQILKNIQKVSICVE</sequence>
<protein>
    <recommendedName>
        <fullName evidence="4">O-antigen ligase domain-containing protein</fullName>
    </recommendedName>
</protein>
<dbReference type="Proteomes" id="UP001171508">
    <property type="component" value="Unassembled WGS sequence"/>
</dbReference>
<gene>
    <name evidence="2" type="ORF">PJV92_10995</name>
</gene>
<comment type="caution">
    <text evidence="2">The sequence shown here is derived from an EMBL/GenBank/DDBJ whole genome shotgun (WGS) entry which is preliminary data.</text>
</comment>
<keyword evidence="1" id="KW-1133">Transmembrane helix</keyword>
<evidence type="ECO:0008006" key="4">
    <source>
        <dbReference type="Google" id="ProtNLM"/>
    </source>
</evidence>
<dbReference type="RefSeq" id="WP_175531683.1">
    <property type="nucleotide sequence ID" value="NZ_JABWGM010000015.1"/>
</dbReference>
<organism evidence="2 3">
    <name type="scientific">Aliarcobacter butzleri</name>
    <dbReference type="NCBI Taxonomy" id="28197"/>
    <lineage>
        <taxon>Bacteria</taxon>
        <taxon>Pseudomonadati</taxon>
        <taxon>Campylobacterota</taxon>
        <taxon>Epsilonproteobacteria</taxon>
        <taxon>Campylobacterales</taxon>
        <taxon>Arcobacteraceae</taxon>
        <taxon>Aliarcobacter</taxon>
    </lineage>
</organism>
<name>A0AAP4UZF0_9BACT</name>
<reference evidence="2" key="1">
    <citation type="journal article" date="2023" name="Microorganisms">
        <title>Genomic Characterization of Arcobacter butzleri Strains Isolated from Various Sources in Lithuania.</title>
        <authorList>
            <person name="Uljanovas D."/>
            <person name="Golz G."/>
            <person name="Fleischmann S."/>
            <person name="Kudirkiene E."/>
            <person name="Kasetiene N."/>
            <person name="Grineviciene A."/>
            <person name="Tamuleviciene E."/>
            <person name="Aksomaitiene J."/>
            <person name="Alter T."/>
            <person name="Malakauskas M."/>
        </authorList>
    </citation>
    <scope>NUCLEOTIDE SEQUENCE</scope>
    <source>
        <strain evidence="2">H19</strain>
    </source>
</reference>
<proteinExistence type="predicted"/>
<keyword evidence="1" id="KW-0472">Membrane</keyword>
<evidence type="ECO:0000313" key="2">
    <source>
        <dbReference type="EMBL" id="MDN5133249.1"/>
    </source>
</evidence>
<feature type="transmembrane region" description="Helical" evidence="1">
    <location>
        <begin position="27"/>
        <end position="56"/>
    </location>
</feature>
<dbReference type="EMBL" id="JAQJJM010000035">
    <property type="protein sequence ID" value="MDN5133249.1"/>
    <property type="molecule type" value="Genomic_DNA"/>
</dbReference>
<evidence type="ECO:0000256" key="1">
    <source>
        <dbReference type="SAM" id="Phobius"/>
    </source>
</evidence>
<evidence type="ECO:0000313" key="3">
    <source>
        <dbReference type="Proteomes" id="UP001171508"/>
    </source>
</evidence>